<name>A0A6J5CB42_9BURK</name>
<protein>
    <submittedName>
        <fullName evidence="1">Uncharacterized protein</fullName>
    </submittedName>
</protein>
<proteinExistence type="predicted"/>
<reference evidence="1 2" key="1">
    <citation type="submission" date="2020-04" db="EMBL/GenBank/DDBJ databases">
        <authorList>
            <person name="De Canck E."/>
        </authorList>
    </citation>
    <scope>NUCLEOTIDE SEQUENCE [LARGE SCALE GENOMIC DNA]</scope>
    <source>
        <strain evidence="1 2">LMG 22037</strain>
    </source>
</reference>
<evidence type="ECO:0000313" key="2">
    <source>
        <dbReference type="Proteomes" id="UP000494249"/>
    </source>
</evidence>
<dbReference type="AlphaFoldDB" id="A0A6J5CB42"/>
<dbReference type="Proteomes" id="UP000494249">
    <property type="component" value="Unassembled WGS sequence"/>
</dbReference>
<evidence type="ECO:0000313" key="1">
    <source>
        <dbReference type="EMBL" id="CAB3730083.1"/>
    </source>
</evidence>
<organism evidence="1 2">
    <name type="scientific">Paraburkholderia phenoliruptrix</name>
    <dbReference type="NCBI Taxonomy" id="252970"/>
    <lineage>
        <taxon>Bacteria</taxon>
        <taxon>Pseudomonadati</taxon>
        <taxon>Pseudomonadota</taxon>
        <taxon>Betaproteobacteria</taxon>
        <taxon>Burkholderiales</taxon>
        <taxon>Burkholderiaceae</taxon>
        <taxon>Paraburkholderia</taxon>
    </lineage>
</organism>
<accession>A0A6J5CB42</accession>
<gene>
    <name evidence="1" type="ORF">LMG22037_05503</name>
</gene>
<sequence length="35" mass="3924">MKAFIFASMVALLATLLCVTVIDFIQWYSAMGIVR</sequence>
<dbReference type="EMBL" id="CADIKB010000040">
    <property type="protein sequence ID" value="CAB3730083.1"/>
    <property type="molecule type" value="Genomic_DNA"/>
</dbReference>